<feature type="transmembrane region" description="Helical" evidence="6">
    <location>
        <begin position="203"/>
        <end position="224"/>
    </location>
</feature>
<dbReference type="PANTHER" id="PTHR30213:SF0">
    <property type="entry name" value="UPF0761 MEMBRANE PROTEIN YIHY"/>
    <property type="match status" value="1"/>
</dbReference>
<dbReference type="PROSITE" id="PS51197">
    <property type="entry name" value="HTH_RRF2_2"/>
    <property type="match status" value="1"/>
</dbReference>
<protein>
    <submittedName>
        <fullName evidence="7">YhjD/YihY/BrkB family envelope integrity protein</fullName>
    </submittedName>
</protein>
<dbReference type="RefSeq" id="WP_271998778.1">
    <property type="nucleotide sequence ID" value="NZ_JAQNDN010000006.1"/>
</dbReference>
<evidence type="ECO:0000256" key="4">
    <source>
        <dbReference type="ARBA" id="ARBA00022989"/>
    </source>
</evidence>
<feature type="transmembrane region" description="Helical" evidence="6">
    <location>
        <begin position="175"/>
        <end position="197"/>
    </location>
</feature>
<feature type="transmembrane region" description="Helical" evidence="6">
    <location>
        <begin position="71"/>
        <end position="93"/>
    </location>
</feature>
<evidence type="ECO:0000256" key="1">
    <source>
        <dbReference type="ARBA" id="ARBA00004651"/>
    </source>
</evidence>
<reference evidence="7 8" key="1">
    <citation type="submission" date="2022-11" db="EMBL/GenBank/DDBJ databases">
        <title>Minimal conservation of predation-associated metabolite biosynthetic gene clusters underscores biosynthetic potential of Myxococcota including descriptions for ten novel species: Archangium lansinium sp. nov., Myxococcus landrumus sp. nov., Nannocystis bai.</title>
        <authorList>
            <person name="Ahearne A."/>
            <person name="Stevens C."/>
            <person name="Dowd S."/>
        </authorList>
    </citation>
    <scope>NUCLEOTIDE SEQUENCE [LARGE SCALE GENOMIC DNA]</scope>
    <source>
        <strain evidence="7 8">NCELM</strain>
    </source>
</reference>
<dbReference type="Proteomes" id="UP001217838">
    <property type="component" value="Unassembled WGS sequence"/>
</dbReference>
<dbReference type="InterPro" id="IPR036390">
    <property type="entry name" value="WH_DNA-bd_sf"/>
</dbReference>
<dbReference type="NCBIfam" id="TIGR00765">
    <property type="entry name" value="yihY_not_rbn"/>
    <property type="match status" value="1"/>
</dbReference>
<dbReference type="InterPro" id="IPR036388">
    <property type="entry name" value="WH-like_DNA-bd_sf"/>
</dbReference>
<feature type="transmembrane region" description="Helical" evidence="6">
    <location>
        <begin position="231"/>
        <end position="248"/>
    </location>
</feature>
<dbReference type="EMBL" id="JAQNDN010000006">
    <property type="protein sequence ID" value="MDC0669122.1"/>
    <property type="molecule type" value="Genomic_DNA"/>
</dbReference>
<evidence type="ECO:0000313" key="8">
    <source>
        <dbReference type="Proteomes" id="UP001217838"/>
    </source>
</evidence>
<dbReference type="Pfam" id="PF02082">
    <property type="entry name" value="Rrf2"/>
    <property type="match status" value="1"/>
</dbReference>
<comment type="caution">
    <text evidence="7">The sequence shown here is derived from an EMBL/GenBank/DDBJ whole genome shotgun (WGS) entry which is preliminary data.</text>
</comment>
<comment type="subcellular location">
    <subcellularLocation>
        <location evidence="1">Cell membrane</location>
        <topology evidence="1">Multi-pass membrane protein</topology>
    </subcellularLocation>
</comment>
<keyword evidence="3 6" id="KW-0812">Transmembrane</keyword>
<dbReference type="Pfam" id="PF03631">
    <property type="entry name" value="Virul_fac_BrkB"/>
    <property type="match status" value="1"/>
</dbReference>
<gene>
    <name evidence="7" type="ORF">POL58_15330</name>
</gene>
<keyword evidence="8" id="KW-1185">Reference proteome</keyword>
<dbReference type="PANTHER" id="PTHR30213">
    <property type="entry name" value="INNER MEMBRANE PROTEIN YHJD"/>
    <property type="match status" value="1"/>
</dbReference>
<evidence type="ECO:0000256" key="2">
    <source>
        <dbReference type="ARBA" id="ARBA00022475"/>
    </source>
</evidence>
<dbReference type="Gene3D" id="1.10.10.10">
    <property type="entry name" value="Winged helix-like DNA-binding domain superfamily/Winged helix DNA-binding domain"/>
    <property type="match status" value="1"/>
</dbReference>
<dbReference type="InterPro" id="IPR000944">
    <property type="entry name" value="Tscrpt_reg_Rrf2"/>
</dbReference>
<dbReference type="InterPro" id="IPR017039">
    <property type="entry name" value="Virul_fac_BrkB"/>
</dbReference>
<feature type="transmembrane region" description="Helical" evidence="6">
    <location>
        <begin position="268"/>
        <end position="296"/>
    </location>
</feature>
<keyword evidence="2" id="KW-1003">Cell membrane</keyword>
<proteinExistence type="predicted"/>
<sequence>MDEPQPDPDVDVHAFAPAPASRDRMAQLREYLFPRTVTFDPSPGRQIWLGIVYAVRRWLFVDRSTTLASSLALQTLLSLVPFAGLILTLLGLLGEDSGRSFINRVARALIPDPGRSEMISAQVYDLASRVTVENLGVIGFLGSIGGAMLLFITLEDAMNQIWRAKLRRSLVAKFAMFYTLTTLAPLVIFFSITQSIVARITDQGFSVIPYLSTDIAFIVLLRFLPATSVSWRAAVVGGVVGATLFEFGKRGFALYLGTFRTYEGTYGALALIPVFCVWAYLSWLIVLLAAEAAYVVQHIDVVRRDGFVNPSLRRDPEGGVSAARLAARIVLAICDHYDRRGAPLALHALASRFRVEATRLSDVLTRLEAAGVVLRLAGDDNGYVPARPLDQLRVLDVLRLFRADVDQPRNDSLTELFERCDRGEASVLGDVTYQHLIEQARERRAAAAGGT</sequence>
<evidence type="ECO:0000256" key="6">
    <source>
        <dbReference type="SAM" id="Phobius"/>
    </source>
</evidence>
<evidence type="ECO:0000256" key="3">
    <source>
        <dbReference type="ARBA" id="ARBA00022692"/>
    </source>
</evidence>
<evidence type="ECO:0000313" key="7">
    <source>
        <dbReference type="EMBL" id="MDC0669122.1"/>
    </source>
</evidence>
<evidence type="ECO:0000256" key="5">
    <source>
        <dbReference type="ARBA" id="ARBA00023136"/>
    </source>
</evidence>
<feature type="transmembrane region" description="Helical" evidence="6">
    <location>
        <begin position="135"/>
        <end position="154"/>
    </location>
</feature>
<keyword evidence="5 6" id="KW-0472">Membrane</keyword>
<name>A0ABT5B4U1_9BACT</name>
<accession>A0ABT5B4U1</accession>
<keyword evidence="4 6" id="KW-1133">Transmembrane helix</keyword>
<organism evidence="7 8">
    <name type="scientific">Nannocystis radixulma</name>
    <dbReference type="NCBI Taxonomy" id="2995305"/>
    <lineage>
        <taxon>Bacteria</taxon>
        <taxon>Pseudomonadati</taxon>
        <taxon>Myxococcota</taxon>
        <taxon>Polyangia</taxon>
        <taxon>Nannocystales</taxon>
        <taxon>Nannocystaceae</taxon>
        <taxon>Nannocystis</taxon>
    </lineage>
</organism>
<dbReference type="SUPFAM" id="SSF46785">
    <property type="entry name" value="Winged helix' DNA-binding domain"/>
    <property type="match status" value="1"/>
</dbReference>